<sequence length="255" mass="29171">MPRLWLVRNSIVHLLIVLGIFRELHWPLKTGSEITSVRALVHKRSTRSSKLVLTQRKLEAVSLLDENGARHDLLKGHKTILPSFWPSLTGFTQGCTLMIEKATMGHIDITSVLGLDNPLLIYYETQVEHLYSVSHRQGSRPSNTTCINLPLEAQPQPSIVNLVKLRGLSDIRPTNAQETYLPVAQLLPIFFRSKSGLDGQRLERPLRYLRYTLLRCHSRQVLMMLVELREGILFWIAILSALAVHSEFWELHNEC</sequence>
<evidence type="ECO:0000313" key="1">
    <source>
        <dbReference type="EMBL" id="KAF2476636.1"/>
    </source>
</evidence>
<protein>
    <submittedName>
        <fullName evidence="1">Uncharacterized protein</fullName>
    </submittedName>
</protein>
<keyword evidence="2" id="KW-1185">Reference proteome</keyword>
<comment type="caution">
    <text evidence="1">The sequence shown here is derived from an EMBL/GenBank/DDBJ whole genome shotgun (WGS) entry which is preliminary data.</text>
</comment>
<proteinExistence type="predicted"/>
<evidence type="ECO:0000313" key="2">
    <source>
        <dbReference type="Proteomes" id="UP000799755"/>
    </source>
</evidence>
<name>A0ACB6RBV8_9PLEO</name>
<reference evidence="1" key="1">
    <citation type="journal article" date="2020" name="Stud. Mycol.">
        <title>101 Dothideomycetes genomes: a test case for predicting lifestyles and emergence of pathogens.</title>
        <authorList>
            <person name="Haridas S."/>
            <person name="Albert R."/>
            <person name="Binder M."/>
            <person name="Bloem J."/>
            <person name="Labutti K."/>
            <person name="Salamov A."/>
            <person name="Andreopoulos B."/>
            <person name="Baker S."/>
            <person name="Barry K."/>
            <person name="Bills G."/>
            <person name="Bluhm B."/>
            <person name="Cannon C."/>
            <person name="Castanera R."/>
            <person name="Culley D."/>
            <person name="Daum C."/>
            <person name="Ezra D."/>
            <person name="Gonzalez J."/>
            <person name="Henrissat B."/>
            <person name="Kuo A."/>
            <person name="Liang C."/>
            <person name="Lipzen A."/>
            <person name="Lutzoni F."/>
            <person name="Magnuson J."/>
            <person name="Mondo S."/>
            <person name="Nolan M."/>
            <person name="Ohm R."/>
            <person name="Pangilinan J."/>
            <person name="Park H.-J."/>
            <person name="Ramirez L."/>
            <person name="Alfaro M."/>
            <person name="Sun H."/>
            <person name="Tritt A."/>
            <person name="Yoshinaga Y."/>
            <person name="Zwiers L.-H."/>
            <person name="Turgeon B."/>
            <person name="Goodwin S."/>
            <person name="Spatafora J."/>
            <person name="Crous P."/>
            <person name="Grigoriev I."/>
        </authorList>
    </citation>
    <scope>NUCLEOTIDE SEQUENCE</scope>
    <source>
        <strain evidence="1">ATCC 200398</strain>
    </source>
</reference>
<gene>
    <name evidence="1" type="ORF">BDR25DRAFT_349712</name>
</gene>
<dbReference type="Proteomes" id="UP000799755">
    <property type="component" value="Unassembled WGS sequence"/>
</dbReference>
<accession>A0ACB6RBV8</accession>
<dbReference type="EMBL" id="MU003494">
    <property type="protein sequence ID" value="KAF2476636.1"/>
    <property type="molecule type" value="Genomic_DNA"/>
</dbReference>
<organism evidence="1 2">
    <name type="scientific">Lindgomyces ingoldianus</name>
    <dbReference type="NCBI Taxonomy" id="673940"/>
    <lineage>
        <taxon>Eukaryota</taxon>
        <taxon>Fungi</taxon>
        <taxon>Dikarya</taxon>
        <taxon>Ascomycota</taxon>
        <taxon>Pezizomycotina</taxon>
        <taxon>Dothideomycetes</taxon>
        <taxon>Pleosporomycetidae</taxon>
        <taxon>Pleosporales</taxon>
        <taxon>Lindgomycetaceae</taxon>
        <taxon>Lindgomyces</taxon>
    </lineage>
</organism>